<evidence type="ECO:0000313" key="1">
    <source>
        <dbReference type="EMBL" id="QJA97200.1"/>
    </source>
</evidence>
<organism evidence="1">
    <name type="scientific">viral metagenome</name>
    <dbReference type="NCBI Taxonomy" id="1070528"/>
    <lineage>
        <taxon>unclassified sequences</taxon>
        <taxon>metagenomes</taxon>
        <taxon>organismal metagenomes</taxon>
    </lineage>
</organism>
<protein>
    <submittedName>
        <fullName evidence="1">Uncharacterized protein</fullName>
    </submittedName>
</protein>
<dbReference type="EMBL" id="MT143472">
    <property type="protein sequence ID" value="QJA97200.1"/>
    <property type="molecule type" value="Genomic_DNA"/>
</dbReference>
<dbReference type="AlphaFoldDB" id="A0A6M3LPZ1"/>
<accession>A0A6M3LPZ1</accession>
<reference evidence="1" key="1">
    <citation type="submission" date="2020-03" db="EMBL/GenBank/DDBJ databases">
        <title>The deep terrestrial virosphere.</title>
        <authorList>
            <person name="Holmfeldt K."/>
            <person name="Nilsson E."/>
            <person name="Simone D."/>
            <person name="Lopez-Fernandez M."/>
            <person name="Wu X."/>
            <person name="de Brujin I."/>
            <person name="Lundin D."/>
            <person name="Andersson A."/>
            <person name="Bertilsson S."/>
            <person name="Dopson M."/>
        </authorList>
    </citation>
    <scope>NUCLEOTIDE SEQUENCE</scope>
    <source>
        <strain evidence="1">MM415B06510</strain>
    </source>
</reference>
<gene>
    <name evidence="1" type="ORF">MM415B06510_0001</name>
</gene>
<proteinExistence type="predicted"/>
<name>A0A6M3LPZ1_9ZZZZ</name>
<sequence length="50" mass="5800">MTKILFCTCENEYQDKLYGAHKRLCNSKKPKNQNQPNEFRCTVCGTVKST</sequence>